<evidence type="ECO:0000256" key="3">
    <source>
        <dbReference type="ARBA" id="ARBA00022723"/>
    </source>
</evidence>
<keyword evidence="5 7" id="KW-0862">Zinc</keyword>
<dbReference type="PANTHER" id="PTHR11804:SF84">
    <property type="entry name" value="SACCHAROLYSIN"/>
    <property type="match status" value="1"/>
</dbReference>
<reference evidence="10" key="1">
    <citation type="journal article" date="2019" name="Int. J. Syst. Evol. Microbiol.">
        <title>The Global Catalogue of Microorganisms (GCM) 10K type strain sequencing project: providing services to taxonomists for standard genome sequencing and annotation.</title>
        <authorList>
            <consortium name="The Broad Institute Genomics Platform"/>
            <consortium name="The Broad Institute Genome Sequencing Center for Infectious Disease"/>
            <person name="Wu L."/>
            <person name="Ma J."/>
        </authorList>
    </citation>
    <scope>NUCLEOTIDE SEQUENCE [LARGE SCALE GENOMIC DNA]</scope>
    <source>
        <strain evidence="10">JCM 16014</strain>
    </source>
</reference>
<dbReference type="Proteomes" id="UP001500751">
    <property type="component" value="Unassembled WGS sequence"/>
</dbReference>
<evidence type="ECO:0000256" key="5">
    <source>
        <dbReference type="ARBA" id="ARBA00022833"/>
    </source>
</evidence>
<name>A0ABP5F6N7_9ACTN</name>
<evidence type="ECO:0000313" key="10">
    <source>
        <dbReference type="Proteomes" id="UP001500751"/>
    </source>
</evidence>
<dbReference type="SUPFAM" id="SSF55486">
    <property type="entry name" value="Metalloproteases ('zincins'), catalytic domain"/>
    <property type="match status" value="1"/>
</dbReference>
<dbReference type="InterPro" id="IPR024079">
    <property type="entry name" value="MetalloPept_cat_dom_sf"/>
</dbReference>
<dbReference type="InterPro" id="IPR024077">
    <property type="entry name" value="Neurolysin/TOP_dom2"/>
</dbReference>
<evidence type="ECO:0000256" key="1">
    <source>
        <dbReference type="ARBA" id="ARBA00006040"/>
    </source>
</evidence>
<protein>
    <submittedName>
        <fullName evidence="9">Oligopeptidase A</fullName>
    </submittedName>
</protein>
<evidence type="ECO:0000256" key="4">
    <source>
        <dbReference type="ARBA" id="ARBA00022801"/>
    </source>
</evidence>
<proteinExistence type="inferred from homology"/>
<feature type="domain" description="Peptidase M3A/M3B catalytic" evidence="8">
    <location>
        <begin position="213"/>
        <end position="381"/>
    </location>
</feature>
<evidence type="ECO:0000259" key="8">
    <source>
        <dbReference type="Pfam" id="PF01432"/>
    </source>
</evidence>
<comment type="caution">
    <text evidence="9">The sequence shown here is derived from an EMBL/GenBank/DDBJ whole genome shotgun (WGS) entry which is preliminary data.</text>
</comment>
<gene>
    <name evidence="9" type="primary">prlC</name>
    <name evidence="9" type="ORF">GCM10009839_10120</name>
</gene>
<evidence type="ECO:0000256" key="7">
    <source>
        <dbReference type="RuleBase" id="RU003435"/>
    </source>
</evidence>
<dbReference type="InterPro" id="IPR045090">
    <property type="entry name" value="Pept_M3A_M3B"/>
</dbReference>
<accession>A0ABP5F6N7</accession>
<evidence type="ECO:0000256" key="6">
    <source>
        <dbReference type="ARBA" id="ARBA00023049"/>
    </source>
</evidence>
<sequence length="675" mass="74242">MPRMACELPDYSTVTPDELAQACRAAVEDCDARIAELVAIPSGQRTFENTVLALEEARAAVKEARAAWGFLAEVAPGEGLRAASQVWGERLDKHMIGIGLDEQVFQAVHEYKDNARAAALSEVDARLLEELLRGFQRSGIDLPTVQRDRLRTLLDELVELGSGFAATLAGWRDGIVVDRNELDGLSETFIEGLERVGEGYWVSLDNPEYWPFMCEARSAERRRELLEKNLRKGGVENVARLERALAVRQEIAGMLGYSCWAAYVLETRMAKTPEVAAVFLDDLRARIAPKVVADLAEMAEANVQAGGSREMPQWEQPYAISRLKQTRYAFDDAEAAQYLPLEACLEGLFATIGAVLGVRFEEVTDASVWHPEVRTFDVVEAAQVTQAAQARQATQATGGAGSAGGAPFGRFHLDLYPRPDKYKHAMALALRPGRRVADGSWQQPVAVMLANLTRPSADTPSLLRHAELVTLFHEFGHVLHEVLARAEHLRHSGAETEIDFVEAPSQMLEHWCWEPAVLGSFARHYRTGEPMPNRLLNGLAAAKTAASGVLTMQQLAFATLDAAYHSAGYSGDSTATYARVYAQHGDAYVEGTHLQSGITHLFGYDAAYYSYLWSKVLGDDMYTRFQQAGPLDPATGAHYRRTVLERGGSVGGVTMVRDFLGRDPSNEAFLRDIGL</sequence>
<comment type="cofactor">
    <cofactor evidence="7">
        <name>Zn(2+)</name>
        <dbReference type="ChEBI" id="CHEBI:29105"/>
    </cofactor>
    <text evidence="7">Binds 1 zinc ion.</text>
</comment>
<keyword evidence="3 7" id="KW-0479">Metal-binding</keyword>
<keyword evidence="6 7" id="KW-0482">Metalloprotease</keyword>
<dbReference type="Gene3D" id="3.40.390.10">
    <property type="entry name" value="Collagenase (Catalytic Domain)"/>
    <property type="match status" value="1"/>
</dbReference>
<keyword evidence="4 7" id="KW-0378">Hydrolase</keyword>
<dbReference type="CDD" id="cd06455">
    <property type="entry name" value="M3A_TOP"/>
    <property type="match status" value="1"/>
</dbReference>
<keyword evidence="10" id="KW-1185">Reference proteome</keyword>
<evidence type="ECO:0000256" key="2">
    <source>
        <dbReference type="ARBA" id="ARBA00022670"/>
    </source>
</evidence>
<comment type="similarity">
    <text evidence="1 7">Belongs to the peptidase M3 family.</text>
</comment>
<feature type="domain" description="Peptidase M3A/M3B catalytic" evidence="8">
    <location>
        <begin position="406"/>
        <end position="674"/>
    </location>
</feature>
<keyword evidence="2 7" id="KW-0645">Protease</keyword>
<dbReference type="PANTHER" id="PTHR11804">
    <property type="entry name" value="PROTEASE M3 THIMET OLIGOPEPTIDASE-RELATED"/>
    <property type="match status" value="1"/>
</dbReference>
<evidence type="ECO:0000313" key="9">
    <source>
        <dbReference type="EMBL" id="GAA2016498.1"/>
    </source>
</evidence>
<dbReference type="Gene3D" id="1.10.1370.40">
    <property type="match status" value="1"/>
</dbReference>
<dbReference type="InterPro" id="IPR001567">
    <property type="entry name" value="Pept_M3A_M3B_dom"/>
</dbReference>
<dbReference type="Gene3D" id="1.10.1370.10">
    <property type="entry name" value="Neurolysin, domain 3"/>
    <property type="match status" value="1"/>
</dbReference>
<dbReference type="Pfam" id="PF01432">
    <property type="entry name" value="Peptidase_M3"/>
    <property type="match status" value="2"/>
</dbReference>
<dbReference type="EMBL" id="BAAAQN010000004">
    <property type="protein sequence ID" value="GAA2016498.1"/>
    <property type="molecule type" value="Genomic_DNA"/>
</dbReference>
<organism evidence="9 10">
    <name type="scientific">Catenulispora yoronensis</name>
    <dbReference type="NCBI Taxonomy" id="450799"/>
    <lineage>
        <taxon>Bacteria</taxon>
        <taxon>Bacillati</taxon>
        <taxon>Actinomycetota</taxon>
        <taxon>Actinomycetes</taxon>
        <taxon>Catenulisporales</taxon>
        <taxon>Catenulisporaceae</taxon>
        <taxon>Catenulispora</taxon>
    </lineage>
</organism>